<name>A0A5J9UMW6_9POAL</name>
<feature type="region of interest" description="Disordered" evidence="4">
    <location>
        <begin position="193"/>
        <end position="228"/>
    </location>
</feature>
<evidence type="ECO:0000256" key="3">
    <source>
        <dbReference type="SAM" id="Coils"/>
    </source>
</evidence>
<evidence type="ECO:0000313" key="7">
    <source>
        <dbReference type="Proteomes" id="UP000324897"/>
    </source>
</evidence>
<accession>A0A5J9UMW6</accession>
<keyword evidence="5" id="KW-0812">Transmembrane</keyword>
<keyword evidence="7" id="KW-1185">Reference proteome</keyword>
<comment type="caution">
    <text evidence="6">The sequence shown here is derived from an EMBL/GenBank/DDBJ whole genome shotgun (WGS) entry which is preliminary data.</text>
</comment>
<evidence type="ECO:0000256" key="1">
    <source>
        <dbReference type="ARBA" id="ARBA00022737"/>
    </source>
</evidence>
<feature type="transmembrane region" description="Helical" evidence="5">
    <location>
        <begin position="57"/>
        <end position="78"/>
    </location>
</feature>
<sequence length="401" mass="45366">MCSSFAVAFICIIARWEDLEFLLYYRSFTKKLMWFAYMATTIAFATGLYTVLAPRLLWLAIGICLLSVLLPIFTKMLGEWPVLKLKIRLAVLKLRTPLGPNFKADGYVGIMHDAIGLDDFSIGDDPFEPAIEEEDVVEVPTPLRRRWGNYSVAQDKAFVLAWQEVTQDPVVGKDQPRGTYWQRISDHFHNTMKDCPNTNCPKTPRSSPVSKKVLRKDIASSSAPRPTTGAIVLRAPTKKAPATTPPPEEGKYVGTFEDSFRQYGVPQVSWETNPTKGRSPKDRFKVDGIRGGEDYKLLALQELEGNESINSTPTKGKRKRKVAAAGEEYGEVKTPKKISNTHLLNTAADLREENASLHEELSKAKLTLFKLNEKLRQELEGFENKMRRYFKVTGREHLFHP</sequence>
<dbReference type="Proteomes" id="UP000324897">
    <property type="component" value="Chromosome 2"/>
</dbReference>
<keyword evidence="1" id="KW-0677">Repeat</keyword>
<dbReference type="AlphaFoldDB" id="A0A5J9UMW6"/>
<dbReference type="PANTHER" id="PTHR24186">
    <property type="entry name" value="PROTEIN PHOSPHATASE 1 REGULATORY SUBUNIT"/>
    <property type="match status" value="1"/>
</dbReference>
<organism evidence="6 7">
    <name type="scientific">Eragrostis curvula</name>
    <name type="common">weeping love grass</name>
    <dbReference type="NCBI Taxonomy" id="38414"/>
    <lineage>
        <taxon>Eukaryota</taxon>
        <taxon>Viridiplantae</taxon>
        <taxon>Streptophyta</taxon>
        <taxon>Embryophyta</taxon>
        <taxon>Tracheophyta</taxon>
        <taxon>Spermatophyta</taxon>
        <taxon>Magnoliopsida</taxon>
        <taxon>Liliopsida</taxon>
        <taxon>Poales</taxon>
        <taxon>Poaceae</taxon>
        <taxon>PACMAD clade</taxon>
        <taxon>Chloridoideae</taxon>
        <taxon>Eragrostideae</taxon>
        <taxon>Eragrostidinae</taxon>
        <taxon>Eragrostis</taxon>
    </lineage>
</organism>
<evidence type="ECO:0000256" key="2">
    <source>
        <dbReference type="ARBA" id="ARBA00023043"/>
    </source>
</evidence>
<dbReference type="Gramene" id="TVU25169">
    <property type="protein sequence ID" value="TVU25169"/>
    <property type="gene ID" value="EJB05_27654"/>
</dbReference>
<feature type="coiled-coil region" evidence="3">
    <location>
        <begin position="340"/>
        <end position="392"/>
    </location>
</feature>
<dbReference type="PANTHER" id="PTHR24186:SF54">
    <property type="entry name" value="PGG DOMAIN-CONTAINING PROTEIN"/>
    <property type="match status" value="1"/>
</dbReference>
<dbReference type="OrthoDB" id="303876at2759"/>
<evidence type="ECO:0000313" key="6">
    <source>
        <dbReference type="EMBL" id="TVU25169.1"/>
    </source>
</evidence>
<dbReference type="EMBL" id="RWGY01000013">
    <property type="protein sequence ID" value="TVU25169.1"/>
    <property type="molecule type" value="Genomic_DNA"/>
</dbReference>
<feature type="transmembrane region" description="Helical" evidence="5">
    <location>
        <begin position="32"/>
        <end position="51"/>
    </location>
</feature>
<evidence type="ECO:0000256" key="5">
    <source>
        <dbReference type="SAM" id="Phobius"/>
    </source>
</evidence>
<feature type="non-terminal residue" evidence="6">
    <location>
        <position position="1"/>
    </location>
</feature>
<protein>
    <recommendedName>
        <fullName evidence="8">No apical meristem-associated C-terminal domain-containing protein</fullName>
    </recommendedName>
</protein>
<dbReference type="GO" id="GO:0005886">
    <property type="term" value="C:plasma membrane"/>
    <property type="evidence" value="ECO:0007669"/>
    <property type="project" value="TreeGrafter"/>
</dbReference>
<keyword evidence="5" id="KW-0472">Membrane</keyword>
<keyword evidence="3" id="KW-0175">Coiled coil</keyword>
<proteinExistence type="predicted"/>
<reference evidence="6 7" key="1">
    <citation type="journal article" date="2019" name="Sci. Rep.">
        <title>A high-quality genome of Eragrostis curvula grass provides insights into Poaceae evolution and supports new strategies to enhance forage quality.</title>
        <authorList>
            <person name="Carballo J."/>
            <person name="Santos B.A.C.M."/>
            <person name="Zappacosta D."/>
            <person name="Garbus I."/>
            <person name="Selva J.P."/>
            <person name="Gallo C.A."/>
            <person name="Diaz A."/>
            <person name="Albertini E."/>
            <person name="Caccamo M."/>
            <person name="Echenique V."/>
        </authorList>
    </citation>
    <scope>NUCLEOTIDE SEQUENCE [LARGE SCALE GENOMIC DNA]</scope>
    <source>
        <strain evidence="7">cv. Victoria</strain>
        <tissue evidence="6">Leaf</tissue>
    </source>
</reference>
<evidence type="ECO:0008006" key="8">
    <source>
        <dbReference type="Google" id="ProtNLM"/>
    </source>
</evidence>
<feature type="compositionally biased region" description="Polar residues" evidence="4">
    <location>
        <begin position="196"/>
        <end position="209"/>
    </location>
</feature>
<evidence type="ECO:0000256" key="4">
    <source>
        <dbReference type="SAM" id="MobiDB-lite"/>
    </source>
</evidence>
<gene>
    <name evidence="6" type="ORF">EJB05_27654</name>
</gene>
<keyword evidence="2" id="KW-0040">ANK repeat</keyword>
<keyword evidence="5" id="KW-1133">Transmembrane helix</keyword>